<keyword evidence="3 5" id="KW-0808">Transferase</keyword>
<evidence type="ECO:0000313" key="7">
    <source>
        <dbReference type="EMBL" id="GLR11290.1"/>
    </source>
</evidence>
<evidence type="ECO:0000256" key="1">
    <source>
        <dbReference type="ARBA" id="ARBA00001541"/>
    </source>
</evidence>
<keyword evidence="8" id="KW-1185">Reference proteome</keyword>
<dbReference type="SUPFAM" id="SSF53335">
    <property type="entry name" value="S-adenosyl-L-methionine-dependent methyltransferases"/>
    <property type="match status" value="1"/>
</dbReference>
<proteinExistence type="predicted"/>
<feature type="domain" description="CheR-type methyltransferase" evidence="6">
    <location>
        <begin position="17"/>
        <end position="282"/>
    </location>
</feature>
<dbReference type="InterPro" id="IPR026024">
    <property type="entry name" value="Chemotaxis_MeTrfase_CheR"/>
</dbReference>
<gene>
    <name evidence="7" type="primary">cheR_1</name>
    <name evidence="7" type="ORF">GCM10007907_00800</name>
</gene>
<dbReference type="PANTHER" id="PTHR24422:SF26">
    <property type="entry name" value="CHEMOTAXIS PROTEIN METHYLTRANSFERASE"/>
    <property type="match status" value="1"/>
</dbReference>
<dbReference type="Pfam" id="PF03705">
    <property type="entry name" value="CheR_N"/>
    <property type="match status" value="1"/>
</dbReference>
<dbReference type="PROSITE" id="PS50123">
    <property type="entry name" value="CHER"/>
    <property type="match status" value="1"/>
</dbReference>
<reference evidence="8" key="1">
    <citation type="journal article" date="2019" name="Int. J. Syst. Evol. Microbiol.">
        <title>The Global Catalogue of Microorganisms (GCM) 10K type strain sequencing project: providing services to taxonomists for standard genome sequencing and annotation.</title>
        <authorList>
            <consortium name="The Broad Institute Genomics Platform"/>
            <consortium name="The Broad Institute Genome Sequencing Center for Infectious Disease"/>
            <person name="Wu L."/>
            <person name="Ma J."/>
        </authorList>
    </citation>
    <scope>NUCLEOTIDE SEQUENCE [LARGE SCALE GENOMIC DNA]</scope>
    <source>
        <strain evidence="8">NBRC 110044</strain>
    </source>
</reference>
<dbReference type="InterPro" id="IPR036804">
    <property type="entry name" value="CheR_N_sf"/>
</dbReference>
<organism evidence="7 8">
    <name type="scientific">Chitinimonas prasina</name>
    <dbReference type="NCBI Taxonomy" id="1434937"/>
    <lineage>
        <taxon>Bacteria</taxon>
        <taxon>Pseudomonadati</taxon>
        <taxon>Pseudomonadota</taxon>
        <taxon>Betaproteobacteria</taxon>
        <taxon>Neisseriales</taxon>
        <taxon>Chitinibacteraceae</taxon>
        <taxon>Chitinimonas</taxon>
    </lineage>
</organism>
<dbReference type="InterPro" id="IPR022642">
    <property type="entry name" value="CheR_C"/>
</dbReference>
<dbReference type="PIRSF" id="PIRSF000410">
    <property type="entry name" value="CheR"/>
    <property type="match status" value="1"/>
</dbReference>
<name>A0ABQ5YD71_9NEIS</name>
<evidence type="ECO:0000256" key="2">
    <source>
        <dbReference type="ARBA" id="ARBA00022603"/>
    </source>
</evidence>
<dbReference type="EC" id="2.1.1.80" evidence="5"/>
<dbReference type="InterPro" id="IPR029063">
    <property type="entry name" value="SAM-dependent_MTases_sf"/>
</dbReference>
<dbReference type="SMART" id="SM00138">
    <property type="entry name" value="MeTrc"/>
    <property type="match status" value="1"/>
</dbReference>
<accession>A0ABQ5YD71</accession>
<dbReference type="PANTHER" id="PTHR24422">
    <property type="entry name" value="CHEMOTAXIS PROTEIN METHYLTRANSFERASE"/>
    <property type="match status" value="1"/>
</dbReference>
<evidence type="ECO:0000256" key="5">
    <source>
        <dbReference type="PIRNR" id="PIRNR000410"/>
    </source>
</evidence>
<dbReference type="GO" id="GO:0008168">
    <property type="term" value="F:methyltransferase activity"/>
    <property type="evidence" value="ECO:0007669"/>
    <property type="project" value="UniProtKB-KW"/>
</dbReference>
<comment type="function">
    <text evidence="5">Methylation of the membrane-bound methyl-accepting chemotaxis proteins (MCP) to form gamma-glutamyl methyl ester residues in MCP.</text>
</comment>
<evidence type="ECO:0000256" key="3">
    <source>
        <dbReference type="ARBA" id="ARBA00022679"/>
    </source>
</evidence>
<dbReference type="PRINTS" id="PR00996">
    <property type="entry name" value="CHERMTFRASE"/>
</dbReference>
<dbReference type="InterPro" id="IPR000780">
    <property type="entry name" value="CheR_MeTrfase"/>
</dbReference>
<sequence>MSPAPVEALSPHDFGLVQMADAEFLLYQVLVERLTGIHLAPIKKAMLSGRLAKRLRDRSIANYGEYLRLIGDGGDAEERQLAIDLITTNETYFFREPKHFDAVRDVLLPQLGRQPVRIWSAACASGEESYSLAMVLADRLEQGVVWEVIGSDISSRVLSMARRGLYPMERAHHIPPEYLKRFCLRGTGDYMGSLLIDKGLRQKVRFMPVNLIAPLPEMGRYDAVFLRNVIIYFDAETKRRVVNAVAATLKPGGWLVVGHSESLIGIPSDLEPILPTIYRKRA</sequence>
<dbReference type="InterPro" id="IPR050903">
    <property type="entry name" value="Bact_Chemotaxis_MeTrfase"/>
</dbReference>
<evidence type="ECO:0000313" key="8">
    <source>
        <dbReference type="Proteomes" id="UP001156706"/>
    </source>
</evidence>
<dbReference type="GO" id="GO:0032259">
    <property type="term" value="P:methylation"/>
    <property type="evidence" value="ECO:0007669"/>
    <property type="project" value="UniProtKB-KW"/>
</dbReference>
<dbReference type="Gene3D" id="1.10.155.10">
    <property type="entry name" value="Chemotaxis receptor methyltransferase CheR, N-terminal domain"/>
    <property type="match status" value="1"/>
</dbReference>
<dbReference type="CDD" id="cd02440">
    <property type="entry name" value="AdoMet_MTases"/>
    <property type="match status" value="1"/>
</dbReference>
<evidence type="ECO:0000256" key="4">
    <source>
        <dbReference type="ARBA" id="ARBA00022691"/>
    </source>
</evidence>
<dbReference type="Pfam" id="PF01739">
    <property type="entry name" value="CheR"/>
    <property type="match status" value="1"/>
</dbReference>
<dbReference type="EMBL" id="BSOG01000001">
    <property type="protein sequence ID" value="GLR11290.1"/>
    <property type="molecule type" value="Genomic_DNA"/>
</dbReference>
<protein>
    <recommendedName>
        <fullName evidence="5">Chemotaxis protein methyltransferase</fullName>
        <ecNumber evidence="5">2.1.1.80</ecNumber>
    </recommendedName>
</protein>
<comment type="catalytic activity">
    <reaction evidence="1 5">
        <text>L-glutamyl-[protein] + S-adenosyl-L-methionine = [protein]-L-glutamate 5-O-methyl ester + S-adenosyl-L-homocysteine</text>
        <dbReference type="Rhea" id="RHEA:24452"/>
        <dbReference type="Rhea" id="RHEA-COMP:10208"/>
        <dbReference type="Rhea" id="RHEA-COMP:10311"/>
        <dbReference type="ChEBI" id="CHEBI:29973"/>
        <dbReference type="ChEBI" id="CHEBI:57856"/>
        <dbReference type="ChEBI" id="CHEBI:59789"/>
        <dbReference type="ChEBI" id="CHEBI:82795"/>
        <dbReference type="EC" id="2.1.1.80"/>
    </reaction>
</comment>
<evidence type="ECO:0000259" key="6">
    <source>
        <dbReference type="PROSITE" id="PS50123"/>
    </source>
</evidence>
<dbReference type="Proteomes" id="UP001156706">
    <property type="component" value="Unassembled WGS sequence"/>
</dbReference>
<dbReference type="SUPFAM" id="SSF47757">
    <property type="entry name" value="Chemotaxis receptor methyltransferase CheR, N-terminal domain"/>
    <property type="match status" value="1"/>
</dbReference>
<keyword evidence="4 5" id="KW-0949">S-adenosyl-L-methionine</keyword>
<comment type="caution">
    <text evidence="7">The sequence shown here is derived from an EMBL/GenBank/DDBJ whole genome shotgun (WGS) entry which is preliminary data.</text>
</comment>
<dbReference type="InterPro" id="IPR022641">
    <property type="entry name" value="CheR_N"/>
</dbReference>
<keyword evidence="2 5" id="KW-0489">Methyltransferase</keyword>
<dbReference type="Gene3D" id="3.40.50.150">
    <property type="entry name" value="Vaccinia Virus protein VP39"/>
    <property type="match status" value="1"/>
</dbReference>